<gene>
    <name evidence="6" type="primary">tam_1</name>
    <name evidence="6" type="ORF">SRB5_03830</name>
</gene>
<dbReference type="SUPFAM" id="SSF53335">
    <property type="entry name" value="S-adenosyl-L-methionine-dependent methyltransferases"/>
    <property type="match status" value="1"/>
</dbReference>
<evidence type="ECO:0000313" key="7">
    <source>
        <dbReference type="Proteomes" id="UP000466345"/>
    </source>
</evidence>
<reference evidence="6 7" key="1">
    <citation type="submission" date="2019-10" db="EMBL/GenBank/DDBJ databases">
        <title>Streptomyces smaragdinus sp. nov. and Streptomyces fabii sp. nov., isolated from the gut of fungus growing-termite Macrotermes natalensis.</title>
        <authorList>
            <person name="Schwitalla J."/>
            <person name="Benndorf R."/>
            <person name="Martin K."/>
            <person name="De Beer W."/>
            <person name="Kaster A.-K."/>
            <person name="Vollmers J."/>
            <person name="Poulsen M."/>
            <person name="Beemelmanns C."/>
        </authorList>
    </citation>
    <scope>NUCLEOTIDE SEQUENCE [LARGE SCALE GENOMIC DNA]</scope>
    <source>
        <strain evidence="6 7">RB5</strain>
    </source>
</reference>
<dbReference type="Proteomes" id="UP000466345">
    <property type="component" value="Unassembled WGS sequence"/>
</dbReference>
<dbReference type="EC" id="2.1.1.144" evidence="6"/>
<dbReference type="PANTHER" id="PTHR43464:SF19">
    <property type="entry name" value="UBIQUINONE BIOSYNTHESIS O-METHYLTRANSFERASE, MITOCHONDRIAL"/>
    <property type="match status" value="1"/>
</dbReference>
<comment type="caution">
    <text evidence="6">The sequence shown here is derived from an EMBL/GenBank/DDBJ whole genome shotgun (WGS) entry which is preliminary data.</text>
</comment>
<dbReference type="EMBL" id="WEGJ01000001">
    <property type="protein sequence ID" value="MQY10276.1"/>
    <property type="molecule type" value="Genomic_DNA"/>
</dbReference>
<sequence length="261" mass="29736">MTRPFSGRPRTRRLRDRGRVPPLLPYPREDSDSVSDQTVHFDELAELYRRFAADTDILYRPWLRSRVPERGGRAVDLGCGSGRFTGMLAERYGSVLAVDVAEREIAMARAAHPYPNVDFRVCGFEEVTAAADGTFDLVFSVNTLHHREDYAVVLPRIRELLAPGGHAVLMDIVDRGAKSHEWLVEEAFRDARDSYLHRSRDADMAADILRLRLHPVWMRLNETQTVLTREEFHRVYGAAFPGAEFADDIHHAVCAVHWVNS</sequence>
<keyword evidence="3" id="KW-0949">S-adenosyl-L-methionine</keyword>
<evidence type="ECO:0000256" key="3">
    <source>
        <dbReference type="ARBA" id="ARBA00022691"/>
    </source>
</evidence>
<evidence type="ECO:0000256" key="4">
    <source>
        <dbReference type="SAM" id="MobiDB-lite"/>
    </source>
</evidence>
<dbReference type="OrthoDB" id="6064711at2"/>
<keyword evidence="2 6" id="KW-0808">Transferase</keyword>
<dbReference type="GO" id="GO:0030798">
    <property type="term" value="F:trans-aconitate 2-methyltransferase activity"/>
    <property type="evidence" value="ECO:0007669"/>
    <property type="project" value="UniProtKB-EC"/>
</dbReference>
<proteinExistence type="predicted"/>
<dbReference type="AlphaFoldDB" id="A0A7K0CA56"/>
<dbReference type="InterPro" id="IPR013216">
    <property type="entry name" value="Methyltransf_11"/>
</dbReference>
<evidence type="ECO:0000256" key="1">
    <source>
        <dbReference type="ARBA" id="ARBA00022603"/>
    </source>
</evidence>
<evidence type="ECO:0000256" key="2">
    <source>
        <dbReference type="ARBA" id="ARBA00022679"/>
    </source>
</evidence>
<keyword evidence="1 6" id="KW-0489">Methyltransferase</keyword>
<dbReference type="InterPro" id="IPR029063">
    <property type="entry name" value="SAM-dependent_MTases_sf"/>
</dbReference>
<dbReference type="Gene3D" id="3.40.50.150">
    <property type="entry name" value="Vaccinia Virus protein VP39"/>
    <property type="match status" value="1"/>
</dbReference>
<dbReference type="GO" id="GO:0032259">
    <property type="term" value="P:methylation"/>
    <property type="evidence" value="ECO:0007669"/>
    <property type="project" value="UniProtKB-KW"/>
</dbReference>
<dbReference type="CDD" id="cd02440">
    <property type="entry name" value="AdoMet_MTases"/>
    <property type="match status" value="1"/>
</dbReference>
<protein>
    <submittedName>
        <fullName evidence="6">Trans-aconitate 2-methyltransferase</fullName>
        <ecNumber evidence="6">2.1.1.144</ecNumber>
    </submittedName>
</protein>
<accession>A0A7K0CA56</accession>
<keyword evidence="7" id="KW-1185">Reference proteome</keyword>
<evidence type="ECO:0000313" key="6">
    <source>
        <dbReference type="EMBL" id="MQY10276.1"/>
    </source>
</evidence>
<dbReference type="PANTHER" id="PTHR43464">
    <property type="entry name" value="METHYLTRANSFERASE"/>
    <property type="match status" value="1"/>
</dbReference>
<feature type="region of interest" description="Disordered" evidence="4">
    <location>
        <begin position="1"/>
        <end position="34"/>
    </location>
</feature>
<name>A0A7K0CA56_9ACTN</name>
<dbReference type="Pfam" id="PF08241">
    <property type="entry name" value="Methyltransf_11"/>
    <property type="match status" value="1"/>
</dbReference>
<organism evidence="6 7">
    <name type="scientific">Streptomyces smaragdinus</name>
    <dbReference type="NCBI Taxonomy" id="2585196"/>
    <lineage>
        <taxon>Bacteria</taxon>
        <taxon>Bacillati</taxon>
        <taxon>Actinomycetota</taxon>
        <taxon>Actinomycetes</taxon>
        <taxon>Kitasatosporales</taxon>
        <taxon>Streptomycetaceae</taxon>
        <taxon>Streptomyces</taxon>
    </lineage>
</organism>
<evidence type="ECO:0000259" key="5">
    <source>
        <dbReference type="Pfam" id="PF08241"/>
    </source>
</evidence>
<feature type="domain" description="Methyltransferase type 11" evidence="5">
    <location>
        <begin position="75"/>
        <end position="168"/>
    </location>
</feature>